<dbReference type="GO" id="GO:0106300">
    <property type="term" value="P:protein-DNA covalent cross-linking repair"/>
    <property type="evidence" value="ECO:0007669"/>
    <property type="project" value="InterPro"/>
</dbReference>
<evidence type="ECO:0000256" key="3">
    <source>
        <dbReference type="ARBA" id="ARBA00022763"/>
    </source>
</evidence>
<evidence type="ECO:0000256" key="9">
    <source>
        <dbReference type="SAM" id="MobiDB-lite"/>
    </source>
</evidence>
<evidence type="ECO:0000256" key="6">
    <source>
        <dbReference type="ARBA" id="ARBA00023125"/>
    </source>
</evidence>
<accession>A0A5B2VXV3</accession>
<dbReference type="AlphaFoldDB" id="A0A5B2VXV3"/>
<dbReference type="PANTHER" id="PTHR13604">
    <property type="entry name" value="DC12-RELATED"/>
    <property type="match status" value="1"/>
</dbReference>
<sequence length="251" mass="27705">MCGRFAITLAPETFREAYGYDERPNFPPRYNVAPTQPIALVHGAGGARHFRLARWGFLPGWVKDPKSFPLVINARGETLLEKPTFRAALKRRRCIVLADGFYEWRREGKAKAPFLIRRTSRGPLHLAGLWETYSDPQGGEIDTAAIVTTDANGLMSAVHDRMPAILDAAGIAPWLDVDGVDDRQAMALVHPCPDGWLDLTPVSPRVNDVRNDDPGVQEPLAQPAPRPVPEPSRTRPGAPRSSDEDEQGALF</sequence>
<evidence type="ECO:0000256" key="4">
    <source>
        <dbReference type="ARBA" id="ARBA00022801"/>
    </source>
</evidence>
<reference evidence="10 11" key="2">
    <citation type="submission" date="2019-09" db="EMBL/GenBank/DDBJ databases">
        <authorList>
            <person name="Jin C."/>
        </authorList>
    </citation>
    <scope>NUCLEOTIDE SEQUENCE [LARGE SCALE GENOMIC DNA]</scope>
    <source>
        <strain evidence="10 11">BN140002</strain>
    </source>
</reference>
<dbReference type="GO" id="GO:0016829">
    <property type="term" value="F:lyase activity"/>
    <property type="evidence" value="ECO:0007669"/>
    <property type="project" value="UniProtKB-KW"/>
</dbReference>
<proteinExistence type="inferred from homology"/>
<dbReference type="EC" id="3.4.-.-" evidence="8"/>
<organism evidence="10 11">
    <name type="scientific">Salinarimonas soli</name>
    <dbReference type="NCBI Taxonomy" id="1638099"/>
    <lineage>
        <taxon>Bacteria</taxon>
        <taxon>Pseudomonadati</taxon>
        <taxon>Pseudomonadota</taxon>
        <taxon>Alphaproteobacteria</taxon>
        <taxon>Hyphomicrobiales</taxon>
        <taxon>Salinarimonadaceae</taxon>
        <taxon>Salinarimonas</taxon>
    </lineage>
</organism>
<dbReference type="Gene3D" id="3.90.1680.10">
    <property type="entry name" value="SOS response associated peptidase-like"/>
    <property type="match status" value="1"/>
</dbReference>
<keyword evidence="4 8" id="KW-0378">Hydrolase</keyword>
<keyword evidence="2 8" id="KW-0645">Protease</keyword>
<comment type="similarity">
    <text evidence="1 8">Belongs to the SOS response-associated peptidase family.</text>
</comment>
<dbReference type="EMBL" id="VUOA01000003">
    <property type="protein sequence ID" value="KAA2244201.1"/>
    <property type="molecule type" value="Genomic_DNA"/>
</dbReference>
<keyword evidence="3" id="KW-0227">DNA damage</keyword>
<dbReference type="Proteomes" id="UP000323142">
    <property type="component" value="Unassembled WGS sequence"/>
</dbReference>
<keyword evidence="6" id="KW-0238">DNA-binding</keyword>
<dbReference type="PANTHER" id="PTHR13604:SF0">
    <property type="entry name" value="ABASIC SITE PROCESSING PROTEIN HMCES"/>
    <property type="match status" value="1"/>
</dbReference>
<dbReference type="GO" id="GO:0006508">
    <property type="term" value="P:proteolysis"/>
    <property type="evidence" value="ECO:0007669"/>
    <property type="project" value="UniProtKB-KW"/>
</dbReference>
<feature type="region of interest" description="Disordered" evidence="9">
    <location>
        <begin position="203"/>
        <end position="251"/>
    </location>
</feature>
<reference evidence="10 11" key="1">
    <citation type="submission" date="2019-09" db="EMBL/GenBank/DDBJ databases">
        <title>Salinarimonas rosea gen. nov., sp. nov., a new member of the a-2 subgroup of the Proteobacteria.</title>
        <authorList>
            <person name="Liu J."/>
        </authorList>
    </citation>
    <scope>NUCLEOTIDE SEQUENCE [LARGE SCALE GENOMIC DNA]</scope>
    <source>
        <strain evidence="10 11">BN140002</strain>
    </source>
</reference>
<evidence type="ECO:0000256" key="8">
    <source>
        <dbReference type="RuleBase" id="RU364100"/>
    </source>
</evidence>
<evidence type="ECO:0000256" key="1">
    <source>
        <dbReference type="ARBA" id="ARBA00008136"/>
    </source>
</evidence>
<evidence type="ECO:0000313" key="11">
    <source>
        <dbReference type="Proteomes" id="UP000323142"/>
    </source>
</evidence>
<evidence type="ECO:0000256" key="2">
    <source>
        <dbReference type="ARBA" id="ARBA00022670"/>
    </source>
</evidence>
<protein>
    <recommendedName>
        <fullName evidence="8">Abasic site processing protein</fullName>
        <ecNumber evidence="8">3.4.-.-</ecNumber>
    </recommendedName>
</protein>
<evidence type="ECO:0000256" key="5">
    <source>
        <dbReference type="ARBA" id="ARBA00023124"/>
    </source>
</evidence>
<dbReference type="OrthoDB" id="9782620at2"/>
<gene>
    <name evidence="10" type="ORF">F0L46_00690</name>
</gene>
<keyword evidence="7" id="KW-0456">Lyase</keyword>
<dbReference type="InterPro" id="IPR036590">
    <property type="entry name" value="SRAP-like"/>
</dbReference>
<keyword evidence="5" id="KW-0190">Covalent protein-DNA linkage</keyword>
<dbReference type="Pfam" id="PF02586">
    <property type="entry name" value="SRAP"/>
    <property type="match status" value="1"/>
</dbReference>
<evidence type="ECO:0000313" key="10">
    <source>
        <dbReference type="EMBL" id="KAA2244201.1"/>
    </source>
</evidence>
<dbReference type="GO" id="GO:0008233">
    <property type="term" value="F:peptidase activity"/>
    <property type="evidence" value="ECO:0007669"/>
    <property type="project" value="UniProtKB-KW"/>
</dbReference>
<comment type="caution">
    <text evidence="10">The sequence shown here is derived from an EMBL/GenBank/DDBJ whole genome shotgun (WGS) entry which is preliminary data.</text>
</comment>
<name>A0A5B2VXV3_9HYPH</name>
<dbReference type="SUPFAM" id="SSF143081">
    <property type="entry name" value="BB1717-like"/>
    <property type="match status" value="1"/>
</dbReference>
<dbReference type="GO" id="GO:0003697">
    <property type="term" value="F:single-stranded DNA binding"/>
    <property type="evidence" value="ECO:0007669"/>
    <property type="project" value="InterPro"/>
</dbReference>
<dbReference type="RefSeq" id="WP_149815106.1">
    <property type="nucleotide sequence ID" value="NZ_VUOA01000003.1"/>
</dbReference>
<evidence type="ECO:0000256" key="7">
    <source>
        <dbReference type="ARBA" id="ARBA00023239"/>
    </source>
</evidence>
<keyword evidence="11" id="KW-1185">Reference proteome</keyword>
<dbReference type="InterPro" id="IPR003738">
    <property type="entry name" value="SRAP"/>
</dbReference>